<reference evidence="5 6" key="1">
    <citation type="submission" date="2013-02" db="EMBL/GenBank/DDBJ databases">
        <title>A novel strain isolated from Lonar lake, Maharashtra, India.</title>
        <authorList>
            <person name="Singh A."/>
        </authorList>
    </citation>
    <scope>NUCLEOTIDE SEQUENCE [LARGE SCALE GENOMIC DNA]</scope>
    <source>
        <strain evidence="5 6">AK24</strain>
    </source>
</reference>
<keyword evidence="5" id="KW-0378">Hydrolase</keyword>
<evidence type="ECO:0000313" key="5">
    <source>
        <dbReference type="EMBL" id="EON77981.1"/>
    </source>
</evidence>
<evidence type="ECO:0000313" key="6">
    <source>
        <dbReference type="Proteomes" id="UP000013909"/>
    </source>
</evidence>
<dbReference type="SUPFAM" id="SSF49363">
    <property type="entry name" value="Purple acid phosphatase, N-terminal domain"/>
    <property type="match status" value="1"/>
</dbReference>
<dbReference type="Pfam" id="PF00149">
    <property type="entry name" value="Metallophos"/>
    <property type="match status" value="1"/>
</dbReference>
<dbReference type="GO" id="GO:0003993">
    <property type="term" value="F:acid phosphatase activity"/>
    <property type="evidence" value="ECO:0007669"/>
    <property type="project" value="InterPro"/>
</dbReference>
<dbReference type="GO" id="GO:0046872">
    <property type="term" value="F:metal ion binding"/>
    <property type="evidence" value="ECO:0007669"/>
    <property type="project" value="InterPro"/>
</dbReference>
<keyword evidence="6" id="KW-1185">Reference proteome</keyword>
<dbReference type="InterPro" id="IPR039331">
    <property type="entry name" value="PAPs-like"/>
</dbReference>
<name>R7ZV11_9BACT</name>
<dbReference type="RefSeq" id="WP_010853663.1">
    <property type="nucleotide sequence ID" value="NZ_AQHR01000044.1"/>
</dbReference>
<dbReference type="InterPro" id="IPR004843">
    <property type="entry name" value="Calcineurin-like_PHP"/>
</dbReference>
<evidence type="ECO:0000256" key="2">
    <source>
        <dbReference type="SAM" id="SignalP"/>
    </source>
</evidence>
<evidence type="ECO:0000259" key="3">
    <source>
        <dbReference type="Pfam" id="PF00149"/>
    </source>
</evidence>
<proteinExistence type="predicted"/>
<dbReference type="Proteomes" id="UP000013909">
    <property type="component" value="Unassembled WGS sequence"/>
</dbReference>
<comment type="caution">
    <text evidence="5">The sequence shown here is derived from an EMBL/GenBank/DDBJ whole genome shotgun (WGS) entry which is preliminary data.</text>
</comment>
<evidence type="ECO:0000259" key="4">
    <source>
        <dbReference type="Pfam" id="PF16656"/>
    </source>
</evidence>
<dbReference type="Pfam" id="PF16656">
    <property type="entry name" value="Pur_ac_phosph_N"/>
    <property type="match status" value="1"/>
</dbReference>
<feature type="chain" id="PRO_5004451106" evidence="2">
    <location>
        <begin position="27"/>
        <end position="532"/>
    </location>
</feature>
<feature type="domain" description="Purple acid phosphatase N-terminal" evidence="4">
    <location>
        <begin position="36"/>
        <end position="119"/>
    </location>
</feature>
<protein>
    <submittedName>
        <fullName evidence="5">Putative phosphohydrolase</fullName>
    </submittedName>
</protein>
<dbReference type="PANTHER" id="PTHR22953">
    <property type="entry name" value="ACID PHOSPHATASE RELATED"/>
    <property type="match status" value="1"/>
</dbReference>
<dbReference type="InterPro" id="IPR015914">
    <property type="entry name" value="PAPs_N"/>
</dbReference>
<sequence>MKITTETQFKTAAIALLIACTFTLSAPSIGQQVVVQPYLQNAGPNSIHVFWETDSENESLVEYGTSDKLGMRSVGHTTQVAYENSKLHQVSLGGLRSNTRYFYRVKTGGFTSPIYQFTTPPDPKTDPLVPFRLVVFSDSQIDAGLPDKLEETVNNGILNYFNTGPDTPLNNEVAMILVTGDLVARGKIYEQWPQHFFRPTAPLFNHVPVYPVTGNHEDNSDYFFNYFRLPQNGNAAYDGHWWYTDYANVRVIGLDSNTPYRIKDQIDWLTEVLEKTSSDPHIDFVFLQIHHPFKTEFWLVGELEYTKQVIELLEKFTEVSGKPSAHLFGHTHAYSRGQSRDYRHLWVNVASASGRIDYWGEYAQRNYAEFSVSQPEYGFVVIEVDPNRNNPSFTLKRISRGNEYTPKDNELSDQVTVWRYGIRPDQPSTKGVLGNGVDGQLILKASGFASKRSGAVHYASHWQIAATPDFHEILHESWKQAEDYFYNVNQQACDNLTDELILRVPPVSERYFRVRYRDQHLEWSDWSEPEKF</sequence>
<accession>R7ZV11</accession>
<dbReference type="STRING" id="1232681.ADIS_1520"/>
<dbReference type="PANTHER" id="PTHR22953:SF153">
    <property type="entry name" value="PURPLE ACID PHOSPHATASE"/>
    <property type="match status" value="1"/>
</dbReference>
<dbReference type="Gene3D" id="3.60.21.10">
    <property type="match status" value="1"/>
</dbReference>
<dbReference type="AlphaFoldDB" id="R7ZV11"/>
<dbReference type="InterPro" id="IPR029052">
    <property type="entry name" value="Metallo-depent_PP-like"/>
</dbReference>
<dbReference type="OrthoDB" id="9809781at2"/>
<keyword evidence="1 2" id="KW-0732">Signal</keyword>
<dbReference type="InterPro" id="IPR008963">
    <property type="entry name" value="Purple_acid_Pase-like_N"/>
</dbReference>
<evidence type="ECO:0000256" key="1">
    <source>
        <dbReference type="ARBA" id="ARBA00022729"/>
    </source>
</evidence>
<dbReference type="Gene3D" id="2.60.40.380">
    <property type="entry name" value="Purple acid phosphatase-like, N-terminal"/>
    <property type="match status" value="1"/>
</dbReference>
<gene>
    <name evidence="5" type="ORF">ADIS_1520</name>
</gene>
<dbReference type="SUPFAM" id="SSF56300">
    <property type="entry name" value="Metallo-dependent phosphatases"/>
    <property type="match status" value="1"/>
</dbReference>
<feature type="signal peptide" evidence="2">
    <location>
        <begin position="1"/>
        <end position="26"/>
    </location>
</feature>
<feature type="domain" description="Calcineurin-like phosphoesterase" evidence="3">
    <location>
        <begin position="132"/>
        <end position="334"/>
    </location>
</feature>
<dbReference type="EMBL" id="AQHR01000044">
    <property type="protein sequence ID" value="EON77981.1"/>
    <property type="molecule type" value="Genomic_DNA"/>
</dbReference>
<organism evidence="5 6">
    <name type="scientific">Lunatimonas lonarensis</name>
    <dbReference type="NCBI Taxonomy" id="1232681"/>
    <lineage>
        <taxon>Bacteria</taxon>
        <taxon>Pseudomonadati</taxon>
        <taxon>Bacteroidota</taxon>
        <taxon>Cytophagia</taxon>
        <taxon>Cytophagales</taxon>
        <taxon>Cyclobacteriaceae</taxon>
    </lineage>
</organism>